<organism evidence="13 14">
    <name type="scientific">Paracidovorax wautersii</name>
    <dbReference type="NCBI Taxonomy" id="1177982"/>
    <lineage>
        <taxon>Bacteria</taxon>
        <taxon>Pseudomonadati</taxon>
        <taxon>Pseudomonadota</taxon>
        <taxon>Betaproteobacteria</taxon>
        <taxon>Burkholderiales</taxon>
        <taxon>Comamonadaceae</taxon>
        <taxon>Paracidovorax</taxon>
    </lineage>
</organism>
<dbReference type="PANTHER" id="PTHR38786">
    <property type="entry name" value="FLAGELLAR FLIJ PROTEIN"/>
    <property type="match status" value="1"/>
</dbReference>
<accession>A0A1I2HGZ6</accession>
<evidence type="ECO:0000256" key="5">
    <source>
        <dbReference type="ARBA" id="ARBA00022475"/>
    </source>
</evidence>
<dbReference type="STRING" id="1177982.SAMN04489711_12319"/>
<keyword evidence="10" id="KW-1006">Bacterial flagellum protein export</keyword>
<gene>
    <name evidence="13" type="ORF">SAMN04489711_12319</name>
</gene>
<evidence type="ECO:0000256" key="12">
    <source>
        <dbReference type="SAM" id="MobiDB-lite"/>
    </source>
</evidence>
<dbReference type="GO" id="GO:0005886">
    <property type="term" value="C:plasma membrane"/>
    <property type="evidence" value="ECO:0007669"/>
    <property type="project" value="UniProtKB-SubCell"/>
</dbReference>
<feature type="coiled-coil region" evidence="11">
    <location>
        <begin position="11"/>
        <end position="38"/>
    </location>
</feature>
<keyword evidence="11" id="KW-0175">Coiled coil</keyword>
<evidence type="ECO:0000313" key="14">
    <source>
        <dbReference type="Proteomes" id="UP000199119"/>
    </source>
</evidence>
<dbReference type="GO" id="GO:0071973">
    <property type="term" value="P:bacterial-type flagellum-dependent cell motility"/>
    <property type="evidence" value="ECO:0007669"/>
    <property type="project" value="InterPro"/>
</dbReference>
<comment type="similarity">
    <text evidence="2">Belongs to the FliJ family.</text>
</comment>
<evidence type="ECO:0000256" key="4">
    <source>
        <dbReference type="ARBA" id="ARBA00022448"/>
    </source>
</evidence>
<dbReference type="GO" id="GO:0006935">
    <property type="term" value="P:chemotaxis"/>
    <property type="evidence" value="ECO:0007669"/>
    <property type="project" value="UniProtKB-KW"/>
</dbReference>
<dbReference type="Pfam" id="PF02050">
    <property type="entry name" value="FliJ"/>
    <property type="match status" value="1"/>
</dbReference>
<evidence type="ECO:0000256" key="10">
    <source>
        <dbReference type="ARBA" id="ARBA00023225"/>
    </source>
</evidence>
<dbReference type="Proteomes" id="UP000199119">
    <property type="component" value="Unassembled WGS sequence"/>
</dbReference>
<proteinExistence type="inferred from homology"/>
<protein>
    <recommendedName>
        <fullName evidence="3">Flagellar FliJ protein</fullName>
    </recommendedName>
</protein>
<evidence type="ECO:0000256" key="7">
    <source>
        <dbReference type="ARBA" id="ARBA00022795"/>
    </source>
</evidence>
<dbReference type="GO" id="GO:0009288">
    <property type="term" value="C:bacterial-type flagellum"/>
    <property type="evidence" value="ECO:0007669"/>
    <property type="project" value="InterPro"/>
</dbReference>
<keyword evidence="13" id="KW-0282">Flagellum</keyword>
<keyword evidence="14" id="KW-1185">Reference proteome</keyword>
<dbReference type="GO" id="GO:0015031">
    <property type="term" value="P:protein transport"/>
    <property type="evidence" value="ECO:0007669"/>
    <property type="project" value="UniProtKB-KW"/>
</dbReference>
<keyword evidence="5" id="KW-1003">Cell membrane</keyword>
<evidence type="ECO:0000256" key="6">
    <source>
        <dbReference type="ARBA" id="ARBA00022500"/>
    </source>
</evidence>
<keyword evidence="6" id="KW-0145">Chemotaxis</keyword>
<evidence type="ECO:0000313" key="13">
    <source>
        <dbReference type="EMBL" id="SFF28929.1"/>
    </source>
</evidence>
<sequence length="154" mass="17946">MSSLQAFLVAVEMAERQRDAARQALQDIRRTRHAAQQQFDQLQGYAEEIQDRWGAREDMVVKPEVMHHQYQFMDRLGQAIGMQNGVLDEQAGRVHAAEQRLLQAELRLASLKKVVDKRRRELEQLQARREQKQTDERAAIQAARADRRPMGEEE</sequence>
<dbReference type="AlphaFoldDB" id="A0A1I2HGZ6"/>
<dbReference type="RefSeq" id="WP_092942047.1">
    <property type="nucleotide sequence ID" value="NZ_FONX01000023.1"/>
</dbReference>
<feature type="region of interest" description="Disordered" evidence="12">
    <location>
        <begin position="125"/>
        <end position="154"/>
    </location>
</feature>
<dbReference type="InterPro" id="IPR012823">
    <property type="entry name" value="Flagell_FliJ"/>
</dbReference>
<reference evidence="14" key="1">
    <citation type="submission" date="2016-10" db="EMBL/GenBank/DDBJ databases">
        <authorList>
            <person name="Varghese N."/>
            <person name="Submissions S."/>
        </authorList>
    </citation>
    <scope>NUCLEOTIDE SEQUENCE [LARGE SCALE GENOMIC DNA]</scope>
    <source>
        <strain evidence="14">DSM 27981</strain>
    </source>
</reference>
<comment type="subcellular location">
    <subcellularLocation>
        <location evidence="1">Cell membrane</location>
        <topology evidence="1">Peripheral membrane protein</topology>
        <orientation evidence="1">Cytoplasmic side</orientation>
    </subcellularLocation>
</comment>
<dbReference type="NCBIfam" id="TIGR02473">
    <property type="entry name" value="flagell_FliJ"/>
    <property type="match status" value="1"/>
</dbReference>
<dbReference type="PANTHER" id="PTHR38786:SF1">
    <property type="entry name" value="FLAGELLAR FLIJ PROTEIN"/>
    <property type="match status" value="1"/>
</dbReference>
<evidence type="ECO:0000256" key="9">
    <source>
        <dbReference type="ARBA" id="ARBA00023136"/>
    </source>
</evidence>
<dbReference type="InterPro" id="IPR052570">
    <property type="entry name" value="FliJ"/>
</dbReference>
<keyword evidence="4" id="KW-0813">Transport</keyword>
<dbReference type="Gene3D" id="1.10.287.1700">
    <property type="match status" value="1"/>
</dbReference>
<keyword evidence="8" id="KW-0653">Protein transport</keyword>
<evidence type="ECO:0000256" key="3">
    <source>
        <dbReference type="ARBA" id="ARBA00020392"/>
    </source>
</evidence>
<keyword evidence="13" id="KW-0969">Cilium</keyword>
<evidence type="ECO:0000256" key="8">
    <source>
        <dbReference type="ARBA" id="ARBA00022927"/>
    </source>
</evidence>
<evidence type="ECO:0000256" key="11">
    <source>
        <dbReference type="SAM" id="Coils"/>
    </source>
</evidence>
<name>A0A1I2HGZ6_9BURK</name>
<keyword evidence="13" id="KW-0966">Cell projection</keyword>
<keyword evidence="9" id="KW-0472">Membrane</keyword>
<evidence type="ECO:0000256" key="2">
    <source>
        <dbReference type="ARBA" id="ARBA00010004"/>
    </source>
</evidence>
<dbReference type="InterPro" id="IPR053716">
    <property type="entry name" value="Flag_assembly_chemotaxis_eff"/>
</dbReference>
<evidence type="ECO:0000256" key="1">
    <source>
        <dbReference type="ARBA" id="ARBA00004413"/>
    </source>
</evidence>
<dbReference type="OrthoDB" id="9156338at2"/>
<keyword evidence="7" id="KW-1005">Bacterial flagellum biogenesis</keyword>
<dbReference type="GO" id="GO:0044781">
    <property type="term" value="P:bacterial-type flagellum organization"/>
    <property type="evidence" value="ECO:0007669"/>
    <property type="project" value="UniProtKB-KW"/>
</dbReference>
<dbReference type="EMBL" id="FONX01000023">
    <property type="protein sequence ID" value="SFF28929.1"/>
    <property type="molecule type" value="Genomic_DNA"/>
</dbReference>